<proteinExistence type="predicted"/>
<feature type="transmembrane region" description="Helical" evidence="1">
    <location>
        <begin position="112"/>
        <end position="138"/>
    </location>
</feature>
<keyword evidence="3" id="KW-1185">Reference proteome</keyword>
<keyword evidence="1" id="KW-0812">Transmembrane</keyword>
<gene>
    <name evidence="2" type="ORF">FYJ73_11315</name>
</gene>
<name>A0A7K0KIG6_9BACT</name>
<dbReference type="EMBL" id="VUNG01000032">
    <property type="protein sequence ID" value="MST85245.1"/>
    <property type="molecule type" value="Genomic_DNA"/>
</dbReference>
<reference evidence="2 3" key="1">
    <citation type="submission" date="2019-08" db="EMBL/GenBank/DDBJ databases">
        <title>In-depth cultivation of the pig gut microbiome towards novel bacterial diversity and tailored functional studies.</title>
        <authorList>
            <person name="Wylensek D."/>
            <person name="Hitch T.C.A."/>
            <person name="Clavel T."/>
        </authorList>
    </citation>
    <scope>NUCLEOTIDE SEQUENCE [LARGE SCALE GENOMIC DNA]</scope>
    <source>
        <strain evidence="2 3">LKV-178-WT-2A</strain>
    </source>
</reference>
<protein>
    <submittedName>
        <fullName evidence="2">Uncharacterized protein</fullName>
    </submittedName>
</protein>
<feature type="transmembrane region" description="Helical" evidence="1">
    <location>
        <begin position="53"/>
        <end position="72"/>
    </location>
</feature>
<dbReference type="AlphaFoldDB" id="A0A7K0KIG6"/>
<dbReference type="RefSeq" id="WP_154534831.1">
    <property type="nucleotide sequence ID" value="NZ_VUNG01000032.1"/>
</dbReference>
<feature type="transmembrane region" description="Helical" evidence="1">
    <location>
        <begin position="12"/>
        <end position="32"/>
    </location>
</feature>
<keyword evidence="1" id="KW-1133">Transmembrane helix</keyword>
<evidence type="ECO:0000313" key="2">
    <source>
        <dbReference type="EMBL" id="MST85245.1"/>
    </source>
</evidence>
<comment type="caution">
    <text evidence="2">The sequence shown here is derived from an EMBL/GenBank/DDBJ whole genome shotgun (WGS) entry which is preliminary data.</text>
</comment>
<evidence type="ECO:0000256" key="1">
    <source>
        <dbReference type="SAM" id="Phobius"/>
    </source>
</evidence>
<sequence>MTNIKRIISATARIMQLAAYILLLPFLASVFYRRKWSICQRFCYAMCGHQVFRMLYGVLFALGIATVNMIYIRLTQNLSYGVLTLAVSIPLLIHRIRQPLLTAIRGSRQQQFFFMVLSLSALFTPHMLSFAASLYLFWVAAIFYPSHEAIGKFQTLTNIHFYNQCPDKLVEMYFDR</sequence>
<evidence type="ECO:0000313" key="3">
    <source>
        <dbReference type="Proteomes" id="UP000438914"/>
    </source>
</evidence>
<accession>A0A7K0KIG6</accession>
<keyword evidence="1" id="KW-0472">Membrane</keyword>
<organism evidence="2 3">
    <name type="scientific">Hallella mizrahii</name>
    <dbReference type="NCBI Taxonomy" id="2606637"/>
    <lineage>
        <taxon>Bacteria</taxon>
        <taxon>Pseudomonadati</taxon>
        <taxon>Bacteroidota</taxon>
        <taxon>Bacteroidia</taxon>
        <taxon>Bacteroidales</taxon>
        <taxon>Prevotellaceae</taxon>
        <taxon>Hallella</taxon>
    </lineage>
</organism>
<dbReference type="Proteomes" id="UP000438914">
    <property type="component" value="Unassembled WGS sequence"/>
</dbReference>